<dbReference type="NCBIfam" id="TIGR02436">
    <property type="entry name" value="four helix bundle protein"/>
    <property type="match status" value="1"/>
</dbReference>
<accession>A0A1F6MCS9</accession>
<dbReference type="InterPro" id="IPR012657">
    <property type="entry name" value="23S_rRNA-intervening_sequence"/>
</dbReference>
<dbReference type="PANTHER" id="PTHR38471:SF2">
    <property type="entry name" value="FOUR HELIX BUNDLE PROTEIN"/>
    <property type="match status" value="1"/>
</dbReference>
<protein>
    <submittedName>
        <fullName evidence="1">Four helix bundle protein</fullName>
    </submittedName>
</protein>
<proteinExistence type="predicted"/>
<sequence length="124" mass="14334">MATIKTFNDLEVWKKAHQLVLRIYRLTDEFPKSELFGLTSQLRRATASVAANIVEGFRRHSLKDSINFYTIADASLEESKYHLLLAKDLHYISLETYSTAQLLAEEVGKLLTRWIQSQRTFLKA</sequence>
<dbReference type="Pfam" id="PF05635">
    <property type="entry name" value="23S_rRNA_IVP"/>
    <property type="match status" value="1"/>
</dbReference>
<dbReference type="Gene3D" id="1.20.1440.60">
    <property type="entry name" value="23S rRNA-intervening sequence"/>
    <property type="match status" value="1"/>
</dbReference>
<dbReference type="EMBL" id="MFPU01000038">
    <property type="protein sequence ID" value="OGH69467.1"/>
    <property type="molecule type" value="Genomic_DNA"/>
</dbReference>
<dbReference type="PANTHER" id="PTHR38471">
    <property type="entry name" value="FOUR HELIX BUNDLE PROTEIN"/>
    <property type="match status" value="1"/>
</dbReference>
<dbReference type="CDD" id="cd16377">
    <property type="entry name" value="23S_rRNA_IVP_like"/>
    <property type="match status" value="1"/>
</dbReference>
<comment type="caution">
    <text evidence="1">The sequence shown here is derived from an EMBL/GenBank/DDBJ whole genome shotgun (WGS) entry which is preliminary data.</text>
</comment>
<gene>
    <name evidence="1" type="ORF">A2754_00830</name>
</gene>
<reference evidence="1 2" key="1">
    <citation type="journal article" date="2016" name="Nat. Commun.">
        <title>Thousands of microbial genomes shed light on interconnected biogeochemical processes in an aquifer system.</title>
        <authorList>
            <person name="Anantharaman K."/>
            <person name="Brown C.T."/>
            <person name="Hug L.A."/>
            <person name="Sharon I."/>
            <person name="Castelle C.J."/>
            <person name="Probst A.J."/>
            <person name="Thomas B.C."/>
            <person name="Singh A."/>
            <person name="Wilkins M.J."/>
            <person name="Karaoz U."/>
            <person name="Brodie E.L."/>
            <person name="Williams K.H."/>
            <person name="Hubbard S.S."/>
            <person name="Banfield J.F."/>
        </authorList>
    </citation>
    <scope>NUCLEOTIDE SEQUENCE [LARGE SCALE GENOMIC DNA]</scope>
</reference>
<evidence type="ECO:0000313" key="1">
    <source>
        <dbReference type="EMBL" id="OGH69467.1"/>
    </source>
</evidence>
<dbReference type="InterPro" id="IPR036583">
    <property type="entry name" value="23S_rRNA_IVS_sf"/>
</dbReference>
<evidence type="ECO:0000313" key="2">
    <source>
        <dbReference type="Proteomes" id="UP000177953"/>
    </source>
</evidence>
<name>A0A1F6MCS9_9BACT</name>
<organism evidence="1 2">
    <name type="scientific">Candidatus Magasanikbacteria bacterium RIFCSPHIGHO2_01_FULL_47_8</name>
    <dbReference type="NCBI Taxonomy" id="1798673"/>
    <lineage>
        <taxon>Bacteria</taxon>
        <taxon>Candidatus Magasanikiibacteriota</taxon>
    </lineage>
</organism>
<dbReference type="SUPFAM" id="SSF158446">
    <property type="entry name" value="IVS-encoded protein-like"/>
    <property type="match status" value="1"/>
</dbReference>
<dbReference type="AlphaFoldDB" id="A0A1F6MCS9"/>
<dbReference type="Proteomes" id="UP000177953">
    <property type="component" value="Unassembled WGS sequence"/>
</dbReference>